<gene>
    <name evidence="2" type="ORF">AYI68_g2379</name>
</gene>
<evidence type="ECO:0000313" key="2">
    <source>
        <dbReference type="EMBL" id="OLY83476.1"/>
    </source>
</evidence>
<dbReference type="AlphaFoldDB" id="A0A1R0H2W5"/>
<feature type="compositionally biased region" description="Low complexity" evidence="1">
    <location>
        <begin position="15"/>
        <end position="29"/>
    </location>
</feature>
<keyword evidence="3" id="KW-1185">Reference proteome</keyword>
<feature type="non-terminal residue" evidence="2">
    <location>
        <position position="1"/>
    </location>
</feature>
<feature type="region of interest" description="Disordered" evidence="1">
    <location>
        <begin position="1"/>
        <end position="29"/>
    </location>
</feature>
<accession>A0A1R0H2W5</accession>
<organism evidence="2 3">
    <name type="scientific">Smittium mucronatum</name>
    <dbReference type="NCBI Taxonomy" id="133383"/>
    <lineage>
        <taxon>Eukaryota</taxon>
        <taxon>Fungi</taxon>
        <taxon>Fungi incertae sedis</taxon>
        <taxon>Zoopagomycota</taxon>
        <taxon>Kickxellomycotina</taxon>
        <taxon>Harpellomycetes</taxon>
        <taxon>Harpellales</taxon>
        <taxon>Legeriomycetaceae</taxon>
        <taxon>Smittium</taxon>
    </lineage>
</organism>
<name>A0A1R0H2W5_9FUNG</name>
<evidence type="ECO:0000313" key="3">
    <source>
        <dbReference type="Proteomes" id="UP000187455"/>
    </source>
</evidence>
<proteinExistence type="predicted"/>
<comment type="caution">
    <text evidence="2">The sequence shown here is derived from an EMBL/GenBank/DDBJ whole genome shotgun (WGS) entry which is preliminary data.</text>
</comment>
<sequence>SLVSDQTESCDTCPTDSLSTDSGSDTVLDTATDSTLTDITDMVTDTANTDMVADTANTDMATDTANTDMTTDIMNTDMTTDTPLALVANAAASIIPNRWSGKLPAAPVYDDQPAYMYY</sequence>
<protein>
    <submittedName>
        <fullName evidence="2">Uncharacterized protein</fullName>
    </submittedName>
</protein>
<evidence type="ECO:0000256" key="1">
    <source>
        <dbReference type="SAM" id="MobiDB-lite"/>
    </source>
</evidence>
<dbReference type="Proteomes" id="UP000187455">
    <property type="component" value="Unassembled WGS sequence"/>
</dbReference>
<reference evidence="2 3" key="1">
    <citation type="journal article" date="2016" name="Mol. Biol. Evol.">
        <title>Genome-Wide Survey of Gut Fungi (Harpellales) Reveals the First Horizontally Transferred Ubiquitin Gene from a Mosquito Host.</title>
        <authorList>
            <person name="Wang Y."/>
            <person name="White M.M."/>
            <person name="Kvist S."/>
            <person name="Moncalvo J.M."/>
        </authorList>
    </citation>
    <scope>NUCLEOTIDE SEQUENCE [LARGE SCALE GENOMIC DNA]</scope>
    <source>
        <strain evidence="2 3">ALG-7-W6</strain>
    </source>
</reference>
<feature type="compositionally biased region" description="Polar residues" evidence="1">
    <location>
        <begin position="1"/>
        <end position="14"/>
    </location>
</feature>
<dbReference type="EMBL" id="LSSL01000883">
    <property type="protein sequence ID" value="OLY83476.1"/>
    <property type="molecule type" value="Genomic_DNA"/>
</dbReference>